<dbReference type="PANTHER" id="PTHR43133">
    <property type="entry name" value="RNA POLYMERASE ECF-TYPE SIGMA FACTO"/>
    <property type="match status" value="1"/>
</dbReference>
<gene>
    <name evidence="6" type="ORF">BKA03_002347</name>
</gene>
<proteinExistence type="inferred from homology"/>
<keyword evidence="2" id="KW-0805">Transcription regulation</keyword>
<dbReference type="InterPro" id="IPR039425">
    <property type="entry name" value="RNA_pol_sigma-70-like"/>
</dbReference>
<organism evidence="6 7">
    <name type="scientific">Demequina lutea</name>
    <dbReference type="NCBI Taxonomy" id="431489"/>
    <lineage>
        <taxon>Bacteria</taxon>
        <taxon>Bacillati</taxon>
        <taxon>Actinomycetota</taxon>
        <taxon>Actinomycetes</taxon>
        <taxon>Micrococcales</taxon>
        <taxon>Demequinaceae</taxon>
        <taxon>Demequina</taxon>
    </lineage>
</organism>
<sequence>MNDVVPALDENAGALLNYLERRIGIDDAPDALAEVMTVVWRREGDLPADATEARMWMFGIAKGVLANAARGKVRRAKLAGRLRAVTAASDGAASATTPPADQGHDVRDAIARLDPELAEVVRLVHWDGFSLGEVAALEAIPASTVRSRYARAKRELAVALGIAAREPVVERA</sequence>
<accession>A0A7Y9ZCV0</accession>
<comment type="caution">
    <text evidence="6">The sequence shown here is derived from an EMBL/GenBank/DDBJ whole genome shotgun (WGS) entry which is preliminary data.</text>
</comment>
<feature type="domain" description="RNA polymerase sigma factor 70 region 4 type 2" evidence="5">
    <location>
        <begin position="106"/>
        <end position="156"/>
    </location>
</feature>
<evidence type="ECO:0000313" key="6">
    <source>
        <dbReference type="EMBL" id="NYI42228.1"/>
    </source>
</evidence>
<dbReference type="GO" id="GO:0003677">
    <property type="term" value="F:DNA binding"/>
    <property type="evidence" value="ECO:0007669"/>
    <property type="project" value="InterPro"/>
</dbReference>
<dbReference type="Gene3D" id="1.10.10.10">
    <property type="entry name" value="Winged helix-like DNA-binding domain superfamily/Winged helix DNA-binding domain"/>
    <property type="match status" value="1"/>
</dbReference>
<keyword evidence="7" id="KW-1185">Reference proteome</keyword>
<reference evidence="6 7" key="1">
    <citation type="submission" date="2020-07" db="EMBL/GenBank/DDBJ databases">
        <title>Sequencing the genomes of 1000 actinobacteria strains.</title>
        <authorList>
            <person name="Klenk H.-P."/>
        </authorList>
    </citation>
    <scope>NUCLEOTIDE SEQUENCE [LARGE SCALE GENOMIC DNA]</scope>
    <source>
        <strain evidence="6 7">DSM 19970</strain>
    </source>
</reference>
<dbReference type="Gene3D" id="1.10.1740.10">
    <property type="match status" value="1"/>
</dbReference>
<dbReference type="InterPro" id="IPR013324">
    <property type="entry name" value="RNA_pol_sigma_r3/r4-like"/>
</dbReference>
<dbReference type="InterPro" id="IPR036388">
    <property type="entry name" value="WH-like_DNA-bd_sf"/>
</dbReference>
<dbReference type="InterPro" id="IPR013325">
    <property type="entry name" value="RNA_pol_sigma_r2"/>
</dbReference>
<evidence type="ECO:0000256" key="3">
    <source>
        <dbReference type="ARBA" id="ARBA00023082"/>
    </source>
</evidence>
<evidence type="ECO:0000256" key="1">
    <source>
        <dbReference type="ARBA" id="ARBA00010641"/>
    </source>
</evidence>
<keyword evidence="4" id="KW-0804">Transcription</keyword>
<protein>
    <submittedName>
        <fullName evidence="6">RNA polymerase sigma-70 factor (ECF subfamily)</fullName>
    </submittedName>
</protein>
<comment type="similarity">
    <text evidence="1">Belongs to the sigma-70 factor family. ECF subfamily.</text>
</comment>
<dbReference type="RefSeq" id="WP_062074091.1">
    <property type="nucleotide sequence ID" value="NZ_BBRC01000002.1"/>
</dbReference>
<dbReference type="Pfam" id="PF08281">
    <property type="entry name" value="Sigma70_r4_2"/>
    <property type="match status" value="1"/>
</dbReference>
<evidence type="ECO:0000256" key="4">
    <source>
        <dbReference type="ARBA" id="ARBA00023163"/>
    </source>
</evidence>
<dbReference type="PANTHER" id="PTHR43133:SF25">
    <property type="entry name" value="RNA POLYMERASE SIGMA FACTOR RFAY-RELATED"/>
    <property type="match status" value="1"/>
</dbReference>
<dbReference type="SUPFAM" id="SSF88946">
    <property type="entry name" value="Sigma2 domain of RNA polymerase sigma factors"/>
    <property type="match status" value="1"/>
</dbReference>
<dbReference type="CDD" id="cd06171">
    <property type="entry name" value="Sigma70_r4"/>
    <property type="match status" value="1"/>
</dbReference>
<evidence type="ECO:0000256" key="2">
    <source>
        <dbReference type="ARBA" id="ARBA00023015"/>
    </source>
</evidence>
<evidence type="ECO:0000259" key="5">
    <source>
        <dbReference type="Pfam" id="PF08281"/>
    </source>
</evidence>
<dbReference type="GO" id="GO:0016987">
    <property type="term" value="F:sigma factor activity"/>
    <property type="evidence" value="ECO:0007669"/>
    <property type="project" value="UniProtKB-KW"/>
</dbReference>
<dbReference type="AlphaFoldDB" id="A0A7Y9ZCV0"/>
<dbReference type="EMBL" id="JACBZO010000001">
    <property type="protein sequence ID" value="NYI42228.1"/>
    <property type="molecule type" value="Genomic_DNA"/>
</dbReference>
<dbReference type="GO" id="GO:0006352">
    <property type="term" value="P:DNA-templated transcription initiation"/>
    <property type="evidence" value="ECO:0007669"/>
    <property type="project" value="InterPro"/>
</dbReference>
<keyword evidence="3" id="KW-0731">Sigma factor</keyword>
<dbReference type="SUPFAM" id="SSF88659">
    <property type="entry name" value="Sigma3 and sigma4 domains of RNA polymerase sigma factors"/>
    <property type="match status" value="1"/>
</dbReference>
<dbReference type="Proteomes" id="UP000547973">
    <property type="component" value="Unassembled WGS sequence"/>
</dbReference>
<dbReference type="InterPro" id="IPR013249">
    <property type="entry name" value="RNA_pol_sigma70_r4_t2"/>
</dbReference>
<name>A0A7Y9ZCV0_9MICO</name>
<evidence type="ECO:0000313" key="7">
    <source>
        <dbReference type="Proteomes" id="UP000547973"/>
    </source>
</evidence>